<reference evidence="3 4" key="1">
    <citation type="journal article" date="2018" name="Cell">
        <title>The Chara Genome: Secondary Complexity and Implications for Plant Terrestrialization.</title>
        <authorList>
            <person name="Nishiyama T."/>
            <person name="Sakayama H."/>
            <person name="Vries J.D."/>
            <person name="Buschmann H."/>
            <person name="Saint-Marcoux D."/>
            <person name="Ullrich K.K."/>
            <person name="Haas F.B."/>
            <person name="Vanderstraeten L."/>
            <person name="Becker D."/>
            <person name="Lang D."/>
            <person name="Vosolsobe S."/>
            <person name="Rombauts S."/>
            <person name="Wilhelmsson P.K.I."/>
            <person name="Janitza P."/>
            <person name="Kern R."/>
            <person name="Heyl A."/>
            <person name="Rumpler F."/>
            <person name="Villalobos L.I.A.C."/>
            <person name="Clay J.M."/>
            <person name="Skokan R."/>
            <person name="Toyoda A."/>
            <person name="Suzuki Y."/>
            <person name="Kagoshima H."/>
            <person name="Schijlen E."/>
            <person name="Tajeshwar N."/>
            <person name="Catarino B."/>
            <person name="Hetherington A.J."/>
            <person name="Saltykova A."/>
            <person name="Bonnot C."/>
            <person name="Breuninger H."/>
            <person name="Symeonidi A."/>
            <person name="Radhakrishnan G.V."/>
            <person name="Van Nieuwerburgh F."/>
            <person name="Deforce D."/>
            <person name="Chang C."/>
            <person name="Karol K.G."/>
            <person name="Hedrich R."/>
            <person name="Ulvskov P."/>
            <person name="Glockner G."/>
            <person name="Delwiche C.F."/>
            <person name="Petrasek J."/>
            <person name="Van de Peer Y."/>
            <person name="Friml J."/>
            <person name="Beilby M."/>
            <person name="Dolan L."/>
            <person name="Kohara Y."/>
            <person name="Sugano S."/>
            <person name="Fujiyama A."/>
            <person name="Delaux P.-M."/>
            <person name="Quint M."/>
            <person name="TheiBen G."/>
            <person name="Hagemann M."/>
            <person name="Harholt J."/>
            <person name="Dunand C."/>
            <person name="Zachgo S."/>
            <person name="Langdale J."/>
            <person name="Maumus F."/>
            <person name="Straeten D.V.D."/>
            <person name="Gould S.B."/>
            <person name="Rensing S.A."/>
        </authorList>
    </citation>
    <scope>NUCLEOTIDE SEQUENCE [LARGE SCALE GENOMIC DNA]</scope>
    <source>
        <strain evidence="3 4">S276</strain>
    </source>
</reference>
<accession>A0A388MA39</accession>
<evidence type="ECO:0000313" key="3">
    <source>
        <dbReference type="EMBL" id="GBG91329.1"/>
    </source>
</evidence>
<gene>
    <name evidence="3" type="ORF">CBR_g52215</name>
</gene>
<feature type="region of interest" description="Disordered" evidence="2">
    <location>
        <begin position="1"/>
        <end position="29"/>
    </location>
</feature>
<feature type="coiled-coil region" evidence="1">
    <location>
        <begin position="112"/>
        <end position="153"/>
    </location>
</feature>
<evidence type="ECO:0000256" key="2">
    <source>
        <dbReference type="SAM" id="MobiDB-lite"/>
    </source>
</evidence>
<dbReference type="Gramene" id="GBG91329">
    <property type="protein sequence ID" value="GBG91329"/>
    <property type="gene ID" value="CBR_g52215"/>
</dbReference>
<dbReference type="Proteomes" id="UP000265515">
    <property type="component" value="Unassembled WGS sequence"/>
</dbReference>
<evidence type="ECO:0000313" key="4">
    <source>
        <dbReference type="Proteomes" id="UP000265515"/>
    </source>
</evidence>
<keyword evidence="1" id="KW-0175">Coiled coil</keyword>
<feature type="region of interest" description="Disordered" evidence="2">
    <location>
        <begin position="160"/>
        <end position="181"/>
    </location>
</feature>
<dbReference type="EMBL" id="BFEA01000895">
    <property type="protein sequence ID" value="GBG91329.1"/>
    <property type="molecule type" value="Genomic_DNA"/>
</dbReference>
<keyword evidence="4" id="KW-1185">Reference proteome</keyword>
<dbReference type="AlphaFoldDB" id="A0A388MA39"/>
<proteinExistence type="predicted"/>
<comment type="caution">
    <text evidence="3">The sequence shown here is derived from an EMBL/GenBank/DDBJ whole genome shotgun (WGS) entry which is preliminary data.</text>
</comment>
<evidence type="ECO:0000256" key="1">
    <source>
        <dbReference type="SAM" id="Coils"/>
    </source>
</evidence>
<organism evidence="3 4">
    <name type="scientific">Chara braunii</name>
    <name type="common">Braun's stonewort</name>
    <dbReference type="NCBI Taxonomy" id="69332"/>
    <lineage>
        <taxon>Eukaryota</taxon>
        <taxon>Viridiplantae</taxon>
        <taxon>Streptophyta</taxon>
        <taxon>Charophyceae</taxon>
        <taxon>Charales</taxon>
        <taxon>Characeae</taxon>
        <taxon>Chara</taxon>
    </lineage>
</organism>
<name>A0A388MA39_CHABU</name>
<sequence length="181" mass="20514">MVACENEKKAEEEGVKREKAEEENKLKAKKERDDFHALISAEMNTKMDRMFEVVRGKSAPTQEQEIAKLKKQIEKLQSLQMLKNGSTSQTNWNGTSCSGNQVAQDEVFARLMQSQEELKSKLEKRVESIEGEIRSLKLMKDEATAEAEVWKKEALRTGNKRSRIALSPSAQLRADSRSTPA</sequence>
<protein>
    <submittedName>
        <fullName evidence="3">Uncharacterized protein</fullName>
    </submittedName>
</protein>